<dbReference type="AlphaFoldDB" id="A0A6G7XDI2"/>
<evidence type="ECO:0000313" key="5">
    <source>
        <dbReference type="Proteomes" id="UP000502677"/>
    </source>
</evidence>
<gene>
    <name evidence="4" type="ORF">G7068_04925</name>
</gene>
<organism evidence="4 5">
    <name type="scientific">Leucobacter viscericola</name>
    <dbReference type="NCBI Taxonomy" id="2714935"/>
    <lineage>
        <taxon>Bacteria</taxon>
        <taxon>Bacillati</taxon>
        <taxon>Actinomycetota</taxon>
        <taxon>Actinomycetes</taxon>
        <taxon>Micrococcales</taxon>
        <taxon>Microbacteriaceae</taxon>
        <taxon>Leucobacter</taxon>
    </lineage>
</organism>
<evidence type="ECO:0000259" key="3">
    <source>
        <dbReference type="SMART" id="SM00062"/>
    </source>
</evidence>
<dbReference type="PROSITE" id="PS51257">
    <property type="entry name" value="PROKAR_LIPOPROTEIN"/>
    <property type="match status" value="1"/>
</dbReference>
<dbReference type="Gene3D" id="3.40.190.10">
    <property type="entry name" value="Periplasmic binding protein-like II"/>
    <property type="match status" value="2"/>
</dbReference>
<dbReference type="CDD" id="cd01004">
    <property type="entry name" value="PBP2_MidA_like"/>
    <property type="match status" value="1"/>
</dbReference>
<keyword evidence="1 2" id="KW-0732">Signal</keyword>
<dbReference type="SUPFAM" id="SSF53850">
    <property type="entry name" value="Periplasmic binding protein-like II"/>
    <property type="match status" value="1"/>
</dbReference>
<evidence type="ECO:0000313" key="4">
    <source>
        <dbReference type="EMBL" id="QIK62625.1"/>
    </source>
</evidence>
<dbReference type="Proteomes" id="UP000502677">
    <property type="component" value="Chromosome"/>
</dbReference>
<feature type="domain" description="Solute-binding protein family 3/N-terminal" evidence="3">
    <location>
        <begin position="70"/>
        <end position="300"/>
    </location>
</feature>
<proteinExistence type="predicted"/>
<feature type="chain" id="PRO_5039041396" evidence="2">
    <location>
        <begin position="19"/>
        <end position="312"/>
    </location>
</feature>
<dbReference type="Pfam" id="PF00497">
    <property type="entry name" value="SBP_bac_3"/>
    <property type="match status" value="1"/>
</dbReference>
<dbReference type="PANTHER" id="PTHR35936">
    <property type="entry name" value="MEMBRANE-BOUND LYTIC MUREIN TRANSGLYCOSYLASE F"/>
    <property type="match status" value="1"/>
</dbReference>
<evidence type="ECO:0000256" key="1">
    <source>
        <dbReference type="ARBA" id="ARBA00022729"/>
    </source>
</evidence>
<evidence type="ECO:0000256" key="2">
    <source>
        <dbReference type="SAM" id="SignalP"/>
    </source>
</evidence>
<feature type="signal peptide" evidence="2">
    <location>
        <begin position="1"/>
        <end position="18"/>
    </location>
</feature>
<accession>A0A6G7XDI2</accession>
<dbReference type="SMART" id="SM00062">
    <property type="entry name" value="PBPb"/>
    <property type="match status" value="1"/>
</dbReference>
<protein>
    <submittedName>
        <fullName evidence="4">ABC transporter substrate-binding protein</fullName>
    </submittedName>
</protein>
<name>A0A6G7XDI2_9MICO</name>
<sequence>MRLIKLGSITIAASAALALTLTGCTDASKEAANDTKTSESPKLPTETISTLKADPALEALLPANVKTAGTLNVATDPTYAPFEVYADDNKTVVGLDADLAESLGQLLGLKVTFVPSGFDNIIPGLSSGKYDMAMSAFSVTDERKQNADFVVYHQSGSGVAVPTGNPKKLSMDPMTLCGKTIGAEKGSTQGMEIMPDFNKQCEAAGKESIDIKLFPGTDKAITALSSGRVEGVVSGATGLGYQAKITGAFDLAEGGDYEPKPTGLVLPKGSDLTPAITAAMEKLVTEKPYHEAFQKWGINDSNEVTPAQVPVK</sequence>
<dbReference type="KEGG" id="lvi:G7068_04925"/>
<reference evidence="4 5" key="1">
    <citation type="submission" date="2020-03" db="EMBL/GenBank/DDBJ databases">
        <title>Leucobacter sp. nov., isolated from beetles.</title>
        <authorList>
            <person name="Hyun D.-W."/>
            <person name="Bae J.-W."/>
        </authorList>
    </citation>
    <scope>NUCLEOTIDE SEQUENCE [LARGE SCALE GENOMIC DNA]</scope>
    <source>
        <strain evidence="4 5">HDW9C</strain>
    </source>
</reference>
<keyword evidence="5" id="KW-1185">Reference proteome</keyword>
<dbReference type="InterPro" id="IPR001638">
    <property type="entry name" value="Solute-binding_3/MltF_N"/>
</dbReference>
<dbReference type="EMBL" id="CP049863">
    <property type="protein sequence ID" value="QIK62625.1"/>
    <property type="molecule type" value="Genomic_DNA"/>
</dbReference>
<dbReference type="RefSeq" id="WP_166289727.1">
    <property type="nucleotide sequence ID" value="NZ_CP049863.1"/>
</dbReference>
<dbReference type="PANTHER" id="PTHR35936:SF17">
    <property type="entry name" value="ARGININE-BINDING EXTRACELLULAR PROTEIN ARTP"/>
    <property type="match status" value="1"/>
</dbReference>